<name>X1IIY8_9ZZZZ</name>
<accession>X1IIY8</accession>
<proteinExistence type="predicted"/>
<organism evidence="2">
    <name type="scientific">marine sediment metagenome</name>
    <dbReference type="NCBI Taxonomy" id="412755"/>
    <lineage>
        <taxon>unclassified sequences</taxon>
        <taxon>metagenomes</taxon>
        <taxon>ecological metagenomes</taxon>
    </lineage>
</organism>
<reference evidence="2" key="1">
    <citation type="journal article" date="2014" name="Front. Microbiol.">
        <title>High frequency of phylogenetically diverse reductive dehalogenase-homologous genes in deep subseafloor sedimentary metagenomes.</title>
        <authorList>
            <person name="Kawai M."/>
            <person name="Futagami T."/>
            <person name="Toyoda A."/>
            <person name="Takaki Y."/>
            <person name="Nishi S."/>
            <person name="Hori S."/>
            <person name="Arai W."/>
            <person name="Tsubouchi T."/>
            <person name="Morono Y."/>
            <person name="Uchiyama I."/>
            <person name="Ito T."/>
            <person name="Fujiyama A."/>
            <person name="Inagaki F."/>
            <person name="Takami H."/>
        </authorList>
    </citation>
    <scope>NUCLEOTIDE SEQUENCE</scope>
    <source>
        <strain evidence="2">Expedition CK06-06</strain>
    </source>
</reference>
<comment type="caution">
    <text evidence="2">The sequence shown here is derived from an EMBL/GenBank/DDBJ whole genome shotgun (WGS) entry which is preliminary data.</text>
</comment>
<protein>
    <submittedName>
        <fullName evidence="2">Uncharacterized protein</fullName>
    </submittedName>
</protein>
<feature type="region of interest" description="Disordered" evidence="1">
    <location>
        <begin position="1"/>
        <end position="22"/>
    </location>
</feature>
<evidence type="ECO:0000313" key="2">
    <source>
        <dbReference type="EMBL" id="GAH66074.1"/>
    </source>
</evidence>
<evidence type="ECO:0000256" key="1">
    <source>
        <dbReference type="SAM" id="MobiDB-lite"/>
    </source>
</evidence>
<dbReference type="EMBL" id="BARU01026726">
    <property type="protein sequence ID" value="GAH66074.1"/>
    <property type="molecule type" value="Genomic_DNA"/>
</dbReference>
<gene>
    <name evidence="2" type="ORF">S03H2_42893</name>
</gene>
<sequence length="181" mass="21469">QPMQEQEGEFSPFQYGMPPELDQSNLVKQTDPSSEIMFLAHSLRAEYWDDKKEQWKRSGIKPLMNDRGVYKIIAIVSPFVTNNTRLSTLDDKEVRIFTLSFTKMMLRHMHLNKRNYEVDMSDMSAIIEMSENLIRSVFKRALNNGERNFMNKTIHATEANITHSYQNQEKQRPKFLQFWKK</sequence>
<dbReference type="AlphaFoldDB" id="X1IIY8"/>
<feature type="non-terminal residue" evidence="2">
    <location>
        <position position="1"/>
    </location>
</feature>